<feature type="region of interest" description="Disordered" evidence="1">
    <location>
        <begin position="1"/>
        <end position="67"/>
    </location>
</feature>
<reference evidence="3 4" key="1">
    <citation type="submission" date="2020-03" db="EMBL/GenBank/DDBJ databases">
        <title>Sequencing the genomes of 1000 actinobacteria strains.</title>
        <authorList>
            <person name="Klenk H.-P."/>
        </authorList>
    </citation>
    <scope>NUCLEOTIDE SEQUENCE [LARGE SCALE GENOMIC DNA]</scope>
    <source>
        <strain evidence="3 4">DSM 45668</strain>
    </source>
</reference>
<keyword evidence="2" id="KW-1133">Transmembrane helix</keyword>
<evidence type="ECO:0000256" key="2">
    <source>
        <dbReference type="SAM" id="Phobius"/>
    </source>
</evidence>
<name>A0ABX0SRD2_9PSEU</name>
<accession>A0ABX0SRD2</accession>
<protein>
    <submittedName>
        <fullName evidence="3">Uncharacterized protein</fullName>
    </submittedName>
</protein>
<evidence type="ECO:0000313" key="3">
    <source>
        <dbReference type="EMBL" id="NIH77900.1"/>
    </source>
</evidence>
<comment type="caution">
    <text evidence="3">The sequence shown here is derived from an EMBL/GenBank/DDBJ whole genome shotgun (WGS) entry which is preliminary data.</text>
</comment>
<dbReference type="EMBL" id="JAANOU010000001">
    <property type="protein sequence ID" value="NIH77900.1"/>
    <property type="molecule type" value="Genomic_DNA"/>
</dbReference>
<keyword evidence="2" id="KW-0812">Transmembrane</keyword>
<dbReference type="RefSeq" id="WP_167110148.1">
    <property type="nucleotide sequence ID" value="NZ_JAANOU010000001.1"/>
</dbReference>
<feature type="transmembrane region" description="Helical" evidence="2">
    <location>
        <begin position="75"/>
        <end position="98"/>
    </location>
</feature>
<proteinExistence type="predicted"/>
<feature type="compositionally biased region" description="Basic and acidic residues" evidence="1">
    <location>
        <begin position="46"/>
        <end position="57"/>
    </location>
</feature>
<gene>
    <name evidence="3" type="ORF">FHX46_000430</name>
</gene>
<evidence type="ECO:0000313" key="4">
    <source>
        <dbReference type="Proteomes" id="UP000754495"/>
    </source>
</evidence>
<keyword evidence="4" id="KW-1185">Reference proteome</keyword>
<keyword evidence="2" id="KW-0472">Membrane</keyword>
<sequence length="99" mass="10116">MSEAKDPERLLAEALQAQARNAPHPGPPPGGWPEPGLLSGAGASPLERERLALEHPPGKPAAPPRRGVPAGPLPVYWVLGLAALLGLATGAVIGLITLF</sequence>
<dbReference type="Proteomes" id="UP000754495">
    <property type="component" value="Unassembled WGS sequence"/>
</dbReference>
<organism evidence="3 4">
    <name type="scientific">Amycolatopsis viridis</name>
    <dbReference type="NCBI Taxonomy" id="185678"/>
    <lineage>
        <taxon>Bacteria</taxon>
        <taxon>Bacillati</taxon>
        <taxon>Actinomycetota</taxon>
        <taxon>Actinomycetes</taxon>
        <taxon>Pseudonocardiales</taxon>
        <taxon>Pseudonocardiaceae</taxon>
        <taxon>Amycolatopsis</taxon>
    </lineage>
</organism>
<evidence type="ECO:0000256" key="1">
    <source>
        <dbReference type="SAM" id="MobiDB-lite"/>
    </source>
</evidence>
<feature type="compositionally biased region" description="Basic and acidic residues" evidence="1">
    <location>
        <begin position="1"/>
        <end position="11"/>
    </location>
</feature>